<dbReference type="InterPro" id="IPR011032">
    <property type="entry name" value="GroES-like_sf"/>
</dbReference>
<dbReference type="SUPFAM" id="SSF50129">
    <property type="entry name" value="GroES-like"/>
    <property type="match status" value="1"/>
</dbReference>
<evidence type="ECO:0000256" key="1">
    <source>
        <dbReference type="ARBA" id="ARBA00023186"/>
    </source>
</evidence>
<dbReference type="PRINTS" id="PR00297">
    <property type="entry name" value="CHAPERONIN10"/>
</dbReference>
<keyword evidence="1" id="KW-0143">Chaperone</keyword>
<dbReference type="GO" id="GO:0005524">
    <property type="term" value="F:ATP binding"/>
    <property type="evidence" value="ECO:0007669"/>
    <property type="project" value="InterPro"/>
</dbReference>
<dbReference type="GO" id="GO:0044183">
    <property type="term" value="F:protein folding chaperone"/>
    <property type="evidence" value="ECO:0007669"/>
    <property type="project" value="InterPro"/>
</dbReference>
<name>A0A6M3J1K4_9ZZZZ</name>
<organism evidence="2">
    <name type="scientific">viral metagenome</name>
    <dbReference type="NCBI Taxonomy" id="1070528"/>
    <lineage>
        <taxon>unclassified sequences</taxon>
        <taxon>metagenomes</taxon>
        <taxon>organismal metagenomes</taxon>
    </lineage>
</organism>
<proteinExistence type="predicted"/>
<dbReference type="Gene3D" id="2.30.33.40">
    <property type="entry name" value="GroES chaperonin"/>
    <property type="match status" value="1"/>
</dbReference>
<dbReference type="InterPro" id="IPR037124">
    <property type="entry name" value="Chaperonin_GroES_sf"/>
</dbReference>
<dbReference type="CDD" id="cd00320">
    <property type="entry name" value="cpn10"/>
    <property type="match status" value="1"/>
</dbReference>
<reference evidence="2" key="1">
    <citation type="submission" date="2020-03" db="EMBL/GenBank/DDBJ databases">
        <title>The deep terrestrial virosphere.</title>
        <authorList>
            <person name="Holmfeldt K."/>
            <person name="Nilsson E."/>
            <person name="Simone D."/>
            <person name="Lopez-Fernandez M."/>
            <person name="Wu X."/>
            <person name="de Brujin I."/>
            <person name="Lundin D."/>
            <person name="Andersson A."/>
            <person name="Bertilsson S."/>
            <person name="Dopson M."/>
        </authorList>
    </citation>
    <scope>NUCLEOTIDE SEQUENCE</scope>
    <source>
        <strain evidence="3">MM415A01018</strain>
        <strain evidence="2">MM415B00605</strain>
    </source>
</reference>
<dbReference type="AlphaFoldDB" id="A0A6M3J1K4"/>
<evidence type="ECO:0000313" key="2">
    <source>
        <dbReference type="EMBL" id="QJA63610.1"/>
    </source>
</evidence>
<gene>
    <name evidence="3" type="ORF">MM415A01018_0017</name>
    <name evidence="2" type="ORF">MM415B00605_0019</name>
</gene>
<dbReference type="EMBL" id="MT142351">
    <property type="protein sequence ID" value="QJA78741.1"/>
    <property type="molecule type" value="Genomic_DNA"/>
</dbReference>
<dbReference type="InterPro" id="IPR020818">
    <property type="entry name" value="Chaperonin_GroES"/>
</dbReference>
<dbReference type="Pfam" id="PF00166">
    <property type="entry name" value="Cpn10"/>
    <property type="match status" value="1"/>
</dbReference>
<evidence type="ECO:0000313" key="3">
    <source>
        <dbReference type="EMBL" id="QJA78741.1"/>
    </source>
</evidence>
<sequence>MLTPMKNKVLIERIEQPLSKVIIQPDNYKTKSLYGKVIAVGNEVKDIPVDCNVFFQGYSGAELNWNECKCVMINEEDVFCIDKGVT</sequence>
<dbReference type="SMART" id="SM00883">
    <property type="entry name" value="Cpn10"/>
    <property type="match status" value="1"/>
</dbReference>
<protein>
    <submittedName>
        <fullName evidence="2">Putative chaperonin</fullName>
    </submittedName>
</protein>
<accession>A0A6M3J1K4</accession>
<dbReference type="EMBL" id="MT141501">
    <property type="protein sequence ID" value="QJA63610.1"/>
    <property type="molecule type" value="Genomic_DNA"/>
</dbReference>